<gene>
    <name evidence="1" type="ORF">LNAOJCKE_5182</name>
</gene>
<dbReference type="EMBL" id="BPRC01000038">
    <property type="protein sequence ID" value="GJE67947.1"/>
    <property type="molecule type" value="Genomic_DNA"/>
</dbReference>
<keyword evidence="2" id="KW-1185">Reference proteome</keyword>
<dbReference type="Gene3D" id="3.30.2000.30">
    <property type="match status" value="1"/>
</dbReference>
<reference evidence="1" key="1">
    <citation type="journal article" date="2021" name="Front. Microbiol.">
        <title>Comprehensive Comparative Genomics and Phenotyping of Methylobacterium Species.</title>
        <authorList>
            <person name="Alessa O."/>
            <person name="Ogura Y."/>
            <person name="Fujitani Y."/>
            <person name="Takami H."/>
            <person name="Hayashi T."/>
            <person name="Sahin N."/>
            <person name="Tani A."/>
        </authorList>
    </citation>
    <scope>NUCLEOTIDE SEQUENCE</scope>
    <source>
        <strain evidence="1">NBRC 15686</strain>
    </source>
</reference>
<reference evidence="1" key="2">
    <citation type="submission" date="2021-08" db="EMBL/GenBank/DDBJ databases">
        <authorList>
            <person name="Tani A."/>
            <person name="Ola A."/>
            <person name="Ogura Y."/>
            <person name="Katsura K."/>
            <person name="Hayashi T."/>
        </authorList>
    </citation>
    <scope>NUCLEOTIDE SEQUENCE</scope>
    <source>
        <strain evidence="1">NBRC 15686</strain>
    </source>
</reference>
<sequence length="139" mass="15077">MSAELALQGAIVAALKAVPALTAAPLRGRILDRVTLGQARPYLHLRSFQGVNDGSDCVDGLEIFADLDVWSENVGKPEASRIAGIVRDALHEQDLELAAPWALVEIAHQDTNIDDDGNLVRARMTFRALVERIPETPTN</sequence>
<organism evidence="1 2">
    <name type="scientific">Methylorubrum aminovorans</name>
    <dbReference type="NCBI Taxonomy" id="269069"/>
    <lineage>
        <taxon>Bacteria</taxon>
        <taxon>Pseudomonadati</taxon>
        <taxon>Pseudomonadota</taxon>
        <taxon>Alphaproteobacteria</taxon>
        <taxon>Hyphomicrobiales</taxon>
        <taxon>Methylobacteriaceae</taxon>
        <taxon>Methylorubrum</taxon>
    </lineage>
</organism>
<proteinExistence type="predicted"/>
<accession>A0ABQ4UMA3</accession>
<comment type="caution">
    <text evidence="1">The sequence shown here is derived from an EMBL/GenBank/DDBJ whole genome shotgun (WGS) entry which is preliminary data.</text>
</comment>
<protein>
    <recommendedName>
        <fullName evidence="3">DUF3168 domain-containing protein</fullName>
    </recommendedName>
</protein>
<dbReference type="Proteomes" id="UP001055039">
    <property type="component" value="Unassembled WGS sequence"/>
</dbReference>
<dbReference type="Pfam" id="PF11367">
    <property type="entry name" value="Tail_completion_gp17"/>
    <property type="match status" value="1"/>
</dbReference>
<evidence type="ECO:0000313" key="2">
    <source>
        <dbReference type="Proteomes" id="UP001055039"/>
    </source>
</evidence>
<dbReference type="InterPro" id="IPR053745">
    <property type="entry name" value="Viral_Tail_Comp_sf"/>
</dbReference>
<name>A0ABQ4UMA3_9HYPH</name>
<dbReference type="InterPro" id="IPR021508">
    <property type="entry name" value="Gp17-like"/>
</dbReference>
<evidence type="ECO:0008006" key="3">
    <source>
        <dbReference type="Google" id="ProtNLM"/>
    </source>
</evidence>
<evidence type="ECO:0000313" key="1">
    <source>
        <dbReference type="EMBL" id="GJE67947.1"/>
    </source>
</evidence>
<dbReference type="RefSeq" id="WP_238228829.1">
    <property type="nucleotide sequence ID" value="NZ_BAAADH010000054.1"/>
</dbReference>